<keyword evidence="3" id="KW-0479">Metal-binding</keyword>
<dbReference type="PANTHER" id="PTHR43756:SF5">
    <property type="entry name" value="CHOLINE MONOOXYGENASE, CHLOROPLASTIC"/>
    <property type="match status" value="1"/>
</dbReference>
<dbReference type="PROSITE" id="PS00570">
    <property type="entry name" value="RING_HYDROXYL_ALPHA"/>
    <property type="match status" value="1"/>
</dbReference>
<sequence length="344" mass="39632">MYTQVARRSPAVKNLSPVNYISPEIHASDVRRIFSESWQLIGPSSRLAQRGDYIATEIAGNKVFVVMTRDGLRAFRNVCRHRGARLLPEGAGRCSTIRCPYHQWVWGEDGALLNVPWWGDDPDFRMEDWALEQIAFSTWRGLLFVALAPQGTLEEQLGALMAELADEPIERYQWVREERLVFDANWKLYTDNFVEGYHIPGIHPAFHRAIEFDRFETVALDGLVRMTAPPRPGLFYRGKWMWMWPNWTLSLFEGGINTSRINPIDHRRTELIYNFYFEDVSPEGAAARESTIQGNLDVVREDFEVCLETQKNYESGGYQAGPLSPRHEQGVAYFQERLRQVGAV</sequence>
<organism evidence="9 10">
    <name type="scientific">Paroceanicella profunda</name>
    <dbReference type="NCBI Taxonomy" id="2579971"/>
    <lineage>
        <taxon>Bacteria</taxon>
        <taxon>Pseudomonadati</taxon>
        <taxon>Pseudomonadota</taxon>
        <taxon>Alphaproteobacteria</taxon>
        <taxon>Rhodobacterales</taxon>
        <taxon>Paracoccaceae</taxon>
        <taxon>Paroceanicella</taxon>
    </lineage>
</organism>
<dbReference type="PANTHER" id="PTHR43756">
    <property type="entry name" value="CHOLINE MONOOXYGENASE, CHLOROPLASTIC"/>
    <property type="match status" value="1"/>
</dbReference>
<dbReference type="PROSITE" id="PS51296">
    <property type="entry name" value="RIESKE"/>
    <property type="match status" value="1"/>
</dbReference>
<evidence type="ECO:0000313" key="9">
    <source>
        <dbReference type="EMBL" id="QDL91486.1"/>
    </source>
</evidence>
<evidence type="ECO:0000256" key="7">
    <source>
        <dbReference type="ARBA" id="ARBA00023027"/>
    </source>
</evidence>
<dbReference type="GO" id="GO:0051537">
    <property type="term" value="F:2 iron, 2 sulfur cluster binding"/>
    <property type="evidence" value="ECO:0007669"/>
    <property type="project" value="UniProtKB-KW"/>
</dbReference>
<dbReference type="InterPro" id="IPR015881">
    <property type="entry name" value="ARHD_Rieske_2Fe_2S"/>
</dbReference>
<evidence type="ECO:0000256" key="3">
    <source>
        <dbReference type="ARBA" id="ARBA00022723"/>
    </source>
</evidence>
<dbReference type="SUPFAM" id="SSF55961">
    <property type="entry name" value="Bet v1-like"/>
    <property type="match status" value="1"/>
</dbReference>
<dbReference type="OrthoDB" id="7456916at2"/>
<dbReference type="InterPro" id="IPR015879">
    <property type="entry name" value="Ring_hydroxy_dOase_asu_C_dom"/>
</dbReference>
<dbReference type="Pfam" id="PF00848">
    <property type="entry name" value="Ring_hydroxyl_A"/>
    <property type="match status" value="2"/>
</dbReference>
<dbReference type="Gene3D" id="3.90.380.10">
    <property type="entry name" value="Naphthalene 1,2-dioxygenase Alpha Subunit, Chain A, domain 1"/>
    <property type="match status" value="2"/>
</dbReference>
<keyword evidence="10" id="KW-1185">Reference proteome</keyword>
<gene>
    <name evidence="9" type="ORF">FDP22_06635</name>
</gene>
<keyword evidence="7" id="KW-0520">NAD</keyword>
<keyword evidence="4" id="KW-0560">Oxidoreductase</keyword>
<dbReference type="KEGG" id="ppru:FDP22_06635"/>
<dbReference type="CDD" id="cd03469">
    <property type="entry name" value="Rieske_RO_Alpha_N"/>
    <property type="match status" value="1"/>
</dbReference>
<keyword evidence="2" id="KW-0001">2Fe-2S</keyword>
<dbReference type="EMBL" id="CP040818">
    <property type="protein sequence ID" value="QDL91486.1"/>
    <property type="molecule type" value="Genomic_DNA"/>
</dbReference>
<evidence type="ECO:0000256" key="2">
    <source>
        <dbReference type="ARBA" id="ARBA00022714"/>
    </source>
</evidence>
<feature type="domain" description="Rieske" evidence="8">
    <location>
        <begin position="38"/>
        <end position="145"/>
    </location>
</feature>
<dbReference type="GO" id="GO:0051213">
    <property type="term" value="F:dioxygenase activity"/>
    <property type="evidence" value="ECO:0007669"/>
    <property type="project" value="UniProtKB-KW"/>
</dbReference>
<comment type="cofactor">
    <cofactor evidence="1">
        <name>Fe cation</name>
        <dbReference type="ChEBI" id="CHEBI:24875"/>
    </cofactor>
</comment>
<accession>A0A5B8FRW2</accession>
<name>A0A5B8FRW2_9RHOB</name>
<keyword evidence="9" id="KW-0223">Dioxygenase</keyword>
<dbReference type="Pfam" id="PF00355">
    <property type="entry name" value="Rieske"/>
    <property type="match status" value="1"/>
</dbReference>
<dbReference type="PRINTS" id="PR00090">
    <property type="entry name" value="RNGDIOXGNASE"/>
</dbReference>
<evidence type="ECO:0000256" key="1">
    <source>
        <dbReference type="ARBA" id="ARBA00001962"/>
    </source>
</evidence>
<keyword evidence="6" id="KW-0411">Iron-sulfur</keyword>
<dbReference type="InterPro" id="IPR017941">
    <property type="entry name" value="Rieske_2Fe-2S"/>
</dbReference>
<reference evidence="9 10" key="1">
    <citation type="submission" date="2019-06" db="EMBL/GenBank/DDBJ databases">
        <title>Genome sequence of Rhodobacteraceae bacterium D4M1.</title>
        <authorList>
            <person name="Cao J."/>
        </authorList>
    </citation>
    <scope>NUCLEOTIDE SEQUENCE [LARGE SCALE GENOMIC DNA]</scope>
    <source>
        <strain evidence="9 10">D4M1</strain>
    </source>
</reference>
<dbReference type="AlphaFoldDB" id="A0A5B8FRW2"/>
<evidence type="ECO:0000259" key="8">
    <source>
        <dbReference type="PROSITE" id="PS51296"/>
    </source>
</evidence>
<dbReference type="Gene3D" id="2.102.10.10">
    <property type="entry name" value="Rieske [2Fe-2S] iron-sulphur domain"/>
    <property type="match status" value="1"/>
</dbReference>
<dbReference type="SUPFAM" id="SSF50022">
    <property type="entry name" value="ISP domain"/>
    <property type="match status" value="1"/>
</dbReference>
<keyword evidence="5" id="KW-0408">Iron</keyword>
<evidence type="ECO:0000256" key="6">
    <source>
        <dbReference type="ARBA" id="ARBA00023014"/>
    </source>
</evidence>
<dbReference type="Proteomes" id="UP000305888">
    <property type="component" value="Chromosome"/>
</dbReference>
<dbReference type="InterPro" id="IPR036922">
    <property type="entry name" value="Rieske_2Fe-2S_sf"/>
</dbReference>
<proteinExistence type="predicted"/>
<evidence type="ECO:0000256" key="4">
    <source>
        <dbReference type="ARBA" id="ARBA00023002"/>
    </source>
</evidence>
<dbReference type="InterPro" id="IPR001663">
    <property type="entry name" value="Rng_hydr_dOase-A"/>
</dbReference>
<protein>
    <submittedName>
        <fullName evidence="9">Aromatic ring-hydroxylating dioxygenase subunit alpha</fullName>
    </submittedName>
</protein>
<evidence type="ECO:0000313" key="10">
    <source>
        <dbReference type="Proteomes" id="UP000305888"/>
    </source>
</evidence>
<dbReference type="GO" id="GO:0005506">
    <property type="term" value="F:iron ion binding"/>
    <property type="evidence" value="ECO:0007669"/>
    <property type="project" value="InterPro"/>
</dbReference>
<evidence type="ECO:0000256" key="5">
    <source>
        <dbReference type="ARBA" id="ARBA00023004"/>
    </source>
</evidence>